<keyword evidence="3 4" id="KW-0443">Lipid metabolism</keyword>
<dbReference type="CDD" id="cd07209">
    <property type="entry name" value="Pat_hypo_Ecoli_Z1214_like"/>
    <property type="match status" value="1"/>
</dbReference>
<sequence>MTAPMSRVAFVLGGGGVLGAAEAGMALALLESGVRPDLVCGTSVGAINGAALAADPTPEGARALVKFWDALGGDGVFGGSLIRRAAEVLRRPTSLHDNSELRRLLRERLPVHTFEELAVPFECVAASIERAREHWFDSGDLVEPVLASCALPGVLPPVRIGDEHFFDGGLVNSIPLDRAVSRGADTIWVLHVGRLEEELRVPRFLWEVGFAAFEIARRHRFHGDLERVRSDVAVHVLPSGQPQRAAATWSNLRYRDSRRIGRRAEVAYDATREYLKALP</sequence>
<feature type="short sequence motif" description="GXGXXG" evidence="4">
    <location>
        <begin position="14"/>
        <end position="19"/>
    </location>
</feature>
<feature type="domain" description="PNPLA" evidence="5">
    <location>
        <begin position="10"/>
        <end position="180"/>
    </location>
</feature>
<evidence type="ECO:0000256" key="3">
    <source>
        <dbReference type="ARBA" id="ARBA00023098"/>
    </source>
</evidence>
<evidence type="ECO:0000256" key="2">
    <source>
        <dbReference type="ARBA" id="ARBA00022963"/>
    </source>
</evidence>
<dbReference type="PATRIC" id="fig|246196.56.peg.5714"/>
<feature type="active site" description="Proton acceptor" evidence="4">
    <location>
        <position position="167"/>
    </location>
</feature>
<accession>I7GFP4</accession>
<feature type="active site" description="Nucleophile" evidence="4">
    <location>
        <position position="43"/>
    </location>
</feature>
<dbReference type="PANTHER" id="PTHR14226:SF57">
    <property type="entry name" value="BLR7027 PROTEIN"/>
    <property type="match status" value="1"/>
</dbReference>
<dbReference type="AlphaFoldDB" id="I7GFP4"/>
<keyword evidence="1 4" id="KW-0378">Hydrolase</keyword>
<dbReference type="InterPro" id="IPR016035">
    <property type="entry name" value="Acyl_Trfase/lysoPLipase"/>
</dbReference>
<dbReference type="Gene3D" id="3.40.1090.10">
    <property type="entry name" value="Cytosolic phospholipase A2 catalytic domain"/>
    <property type="match status" value="1"/>
</dbReference>
<proteinExistence type="predicted"/>
<dbReference type="Pfam" id="PF01734">
    <property type="entry name" value="Patatin"/>
    <property type="match status" value="1"/>
</dbReference>
<dbReference type="GO" id="GO:0016787">
    <property type="term" value="F:hydrolase activity"/>
    <property type="evidence" value="ECO:0007669"/>
    <property type="project" value="UniProtKB-UniRule"/>
</dbReference>
<dbReference type="InterPro" id="IPR050301">
    <property type="entry name" value="NTE"/>
</dbReference>
<organism evidence="6 7">
    <name type="scientific">Mycolicibacterium smegmatis (strain ATCC 700084 / mc(2)155)</name>
    <name type="common">Mycobacterium smegmatis</name>
    <dbReference type="NCBI Taxonomy" id="246196"/>
    <lineage>
        <taxon>Bacteria</taxon>
        <taxon>Bacillati</taxon>
        <taxon>Actinomycetota</taxon>
        <taxon>Actinomycetes</taxon>
        <taxon>Mycobacteriales</taxon>
        <taxon>Mycobacteriaceae</taxon>
        <taxon>Mycolicibacterium</taxon>
    </lineage>
</organism>
<dbReference type="PROSITE" id="PS51635">
    <property type="entry name" value="PNPLA"/>
    <property type="match status" value="1"/>
</dbReference>
<feature type="short sequence motif" description="GXSXG" evidence="4">
    <location>
        <begin position="41"/>
        <end position="45"/>
    </location>
</feature>
<dbReference type="SUPFAM" id="SSF52151">
    <property type="entry name" value="FabD/lysophospholipase-like"/>
    <property type="match status" value="1"/>
</dbReference>
<dbReference type="InterPro" id="IPR002641">
    <property type="entry name" value="PNPLA_dom"/>
</dbReference>
<name>I7GFP4_MYCS2</name>
<gene>
    <name evidence="6" type="ordered locus">MSMEI_5589</name>
</gene>
<dbReference type="EMBL" id="CP001663">
    <property type="protein sequence ID" value="AFP42029.1"/>
    <property type="molecule type" value="Genomic_DNA"/>
</dbReference>
<evidence type="ECO:0000313" key="6">
    <source>
        <dbReference type="EMBL" id="AFP42029.1"/>
    </source>
</evidence>
<dbReference type="GO" id="GO:0016042">
    <property type="term" value="P:lipid catabolic process"/>
    <property type="evidence" value="ECO:0007669"/>
    <property type="project" value="UniProtKB-UniRule"/>
</dbReference>
<evidence type="ECO:0000259" key="5">
    <source>
        <dbReference type="PROSITE" id="PS51635"/>
    </source>
</evidence>
<evidence type="ECO:0000256" key="1">
    <source>
        <dbReference type="ARBA" id="ARBA00022801"/>
    </source>
</evidence>
<evidence type="ECO:0000313" key="7">
    <source>
        <dbReference type="Proteomes" id="UP000006158"/>
    </source>
</evidence>
<reference evidence="6 7" key="2">
    <citation type="journal article" date="2009" name="Genome Res.">
        <title>Ortho-proteogenomics: multiple proteomes investigation through orthology and a new MS-based protocol.</title>
        <authorList>
            <person name="Gallien S."/>
            <person name="Perrodou E."/>
            <person name="Carapito C."/>
            <person name="Deshayes C."/>
            <person name="Reyrat J.M."/>
            <person name="Van Dorsselaer A."/>
            <person name="Poch O."/>
            <person name="Schaeffer C."/>
            <person name="Lecompte O."/>
        </authorList>
    </citation>
    <scope>NUCLEOTIDE SEQUENCE [LARGE SCALE GENOMIC DNA]</scope>
    <source>
        <strain evidence="7">ATCC 700084 / mc(2)155</strain>
    </source>
</reference>
<feature type="short sequence motif" description="DGA/G" evidence="4">
    <location>
        <begin position="167"/>
        <end position="169"/>
    </location>
</feature>
<dbReference type="KEGG" id="msg:MSMEI_5589"/>
<protein>
    <submittedName>
        <fullName evidence="6">Patatin</fullName>
    </submittedName>
</protein>
<reference evidence="6 7" key="1">
    <citation type="journal article" date="2007" name="Genome Biol.">
        <title>Interrupted coding sequences in Mycobacterium smegmatis: authentic mutations or sequencing errors?</title>
        <authorList>
            <person name="Deshayes C."/>
            <person name="Perrodou E."/>
            <person name="Gallien S."/>
            <person name="Euphrasie D."/>
            <person name="Schaeffer C."/>
            <person name="Van-Dorsselaer A."/>
            <person name="Poch O."/>
            <person name="Lecompte O."/>
            <person name="Reyrat J.M."/>
        </authorList>
    </citation>
    <scope>NUCLEOTIDE SEQUENCE [LARGE SCALE GENOMIC DNA]</scope>
    <source>
        <strain evidence="7">ATCC 700084 / mc(2)155</strain>
    </source>
</reference>
<dbReference type="PANTHER" id="PTHR14226">
    <property type="entry name" value="NEUROPATHY TARGET ESTERASE/SWISS CHEESE D.MELANOGASTER"/>
    <property type="match status" value="1"/>
</dbReference>
<dbReference type="Proteomes" id="UP000006158">
    <property type="component" value="Chromosome"/>
</dbReference>
<keyword evidence="2 4" id="KW-0442">Lipid degradation</keyword>
<evidence type="ECO:0000256" key="4">
    <source>
        <dbReference type="PROSITE-ProRule" id="PRU01161"/>
    </source>
</evidence>